<feature type="domain" description="Glycoside hydrolase family 5" evidence="5">
    <location>
        <begin position="94"/>
        <end position="382"/>
    </location>
</feature>
<dbReference type="HOGENOM" id="CLU_004624_8_2_1"/>
<evidence type="ECO:0000259" key="5">
    <source>
        <dbReference type="Pfam" id="PF00150"/>
    </source>
</evidence>
<dbReference type="STRING" id="765257.A0A0C9ZMR0"/>
<keyword evidence="3 4" id="KW-0326">Glycosidase</keyword>
<evidence type="ECO:0000256" key="4">
    <source>
        <dbReference type="RuleBase" id="RU361153"/>
    </source>
</evidence>
<accession>A0A0C9ZMR0</accession>
<dbReference type="Gene3D" id="3.20.20.80">
    <property type="entry name" value="Glycosidases"/>
    <property type="match status" value="1"/>
</dbReference>
<evidence type="ECO:0000256" key="3">
    <source>
        <dbReference type="ARBA" id="ARBA00023295"/>
    </source>
</evidence>
<dbReference type="PANTHER" id="PTHR31297">
    <property type="entry name" value="GLUCAN ENDO-1,6-BETA-GLUCOSIDASE B"/>
    <property type="match status" value="1"/>
</dbReference>
<evidence type="ECO:0000256" key="1">
    <source>
        <dbReference type="ARBA" id="ARBA00005641"/>
    </source>
</evidence>
<dbReference type="Pfam" id="PF00150">
    <property type="entry name" value="Cellulase"/>
    <property type="match status" value="1"/>
</dbReference>
<dbReference type="EMBL" id="KN833755">
    <property type="protein sequence ID" value="KIK21088.1"/>
    <property type="molecule type" value="Genomic_DNA"/>
</dbReference>
<dbReference type="InterPro" id="IPR001547">
    <property type="entry name" value="Glyco_hydro_5"/>
</dbReference>
<dbReference type="InterPro" id="IPR017853">
    <property type="entry name" value="GH"/>
</dbReference>
<sequence length="529" mass="59814">MKAAVKSLLSNVRSQTKSPLYVDSSSESDDCDERTLLYRHRKQRGVNIGSWFVLERWITEQPFRCAAAPGQSDLDVAKGAHAREILENHWDSWISAEDFERLSAIGINTVRIPIGYYHLCGVDPSVLRGTDFDGLGPTFAGAWSRIVKAIETAERYHIGVLFDLHASPGKQNQDPHSGTSSPVISFFQTQFNLQLMIRILRVLVSSLRSLRFDHRPTLSNVVGIELLNEPKPPYPAALQAWYKHAIAEIRCLDPSLPLFISDCWMPDAYADFVKSLPPTAAPICLDHHLYRCFTSEDISTPAAQHSASLSNPNAPTPQTFARVSGELKDAGGDLIVGEWSGALNPGSLLGVADERRERTQFVQAQLDLFERHCSGWFFWTYKKQIPGDSGWSFRDAVDTGVFPCRVGLFPVKPIPHDQTDPLFDVRSVLLTVEPEARHVSYWAQYPAHYEHWRFEKGYDQGWEDAFYFLTSSVFEHGAVSELGLEGIWRKKRVYEHALRDGRSDHLWEYGHGYQQGVQEAAIDFQRAYC</sequence>
<protein>
    <recommendedName>
        <fullName evidence="5">Glycoside hydrolase family 5 domain-containing protein</fullName>
    </recommendedName>
</protein>
<keyword evidence="2 4" id="KW-0378">Hydrolase</keyword>
<comment type="similarity">
    <text evidence="1 4">Belongs to the glycosyl hydrolase 5 (cellulase A) family.</text>
</comment>
<proteinExistence type="inferred from homology"/>
<dbReference type="PANTHER" id="PTHR31297:SF43">
    <property type="entry name" value="GLUCAN 1,3-BETA-GLUCOSIDASE 3"/>
    <property type="match status" value="1"/>
</dbReference>
<dbReference type="AlphaFoldDB" id="A0A0C9ZMR0"/>
<keyword evidence="7" id="KW-1185">Reference proteome</keyword>
<dbReference type="InterPro" id="IPR050386">
    <property type="entry name" value="Glycosyl_hydrolase_5"/>
</dbReference>
<reference evidence="6 7" key="1">
    <citation type="submission" date="2014-04" db="EMBL/GenBank/DDBJ databases">
        <authorList>
            <consortium name="DOE Joint Genome Institute"/>
            <person name="Kuo A."/>
            <person name="Kohler A."/>
            <person name="Costa M.D."/>
            <person name="Nagy L.G."/>
            <person name="Floudas D."/>
            <person name="Copeland A."/>
            <person name="Barry K.W."/>
            <person name="Cichocki N."/>
            <person name="Veneault-Fourrey C."/>
            <person name="LaButti K."/>
            <person name="Lindquist E.A."/>
            <person name="Lipzen A."/>
            <person name="Lundell T."/>
            <person name="Morin E."/>
            <person name="Murat C."/>
            <person name="Sun H."/>
            <person name="Tunlid A."/>
            <person name="Henrissat B."/>
            <person name="Grigoriev I.V."/>
            <person name="Hibbett D.S."/>
            <person name="Martin F."/>
            <person name="Nordberg H.P."/>
            <person name="Cantor M.N."/>
            <person name="Hua S.X."/>
        </authorList>
    </citation>
    <scope>NUCLEOTIDE SEQUENCE [LARGE SCALE GENOMIC DNA]</scope>
    <source>
        <strain evidence="6 7">441</strain>
    </source>
</reference>
<dbReference type="SUPFAM" id="SSF51445">
    <property type="entry name" value="(Trans)glycosidases"/>
    <property type="match status" value="1"/>
</dbReference>
<dbReference type="GO" id="GO:0005576">
    <property type="term" value="C:extracellular region"/>
    <property type="evidence" value="ECO:0007669"/>
    <property type="project" value="TreeGrafter"/>
</dbReference>
<dbReference type="GO" id="GO:0009986">
    <property type="term" value="C:cell surface"/>
    <property type="evidence" value="ECO:0007669"/>
    <property type="project" value="TreeGrafter"/>
</dbReference>
<organism evidence="6 7">
    <name type="scientific">Pisolithus microcarpus 441</name>
    <dbReference type="NCBI Taxonomy" id="765257"/>
    <lineage>
        <taxon>Eukaryota</taxon>
        <taxon>Fungi</taxon>
        <taxon>Dikarya</taxon>
        <taxon>Basidiomycota</taxon>
        <taxon>Agaricomycotina</taxon>
        <taxon>Agaricomycetes</taxon>
        <taxon>Agaricomycetidae</taxon>
        <taxon>Boletales</taxon>
        <taxon>Sclerodermatineae</taxon>
        <taxon>Pisolithaceae</taxon>
        <taxon>Pisolithus</taxon>
    </lineage>
</organism>
<reference evidence="7" key="2">
    <citation type="submission" date="2015-01" db="EMBL/GenBank/DDBJ databases">
        <title>Evolutionary Origins and Diversification of the Mycorrhizal Mutualists.</title>
        <authorList>
            <consortium name="DOE Joint Genome Institute"/>
            <consortium name="Mycorrhizal Genomics Consortium"/>
            <person name="Kohler A."/>
            <person name="Kuo A."/>
            <person name="Nagy L.G."/>
            <person name="Floudas D."/>
            <person name="Copeland A."/>
            <person name="Barry K.W."/>
            <person name="Cichocki N."/>
            <person name="Veneault-Fourrey C."/>
            <person name="LaButti K."/>
            <person name="Lindquist E.A."/>
            <person name="Lipzen A."/>
            <person name="Lundell T."/>
            <person name="Morin E."/>
            <person name="Murat C."/>
            <person name="Riley R."/>
            <person name="Ohm R."/>
            <person name="Sun H."/>
            <person name="Tunlid A."/>
            <person name="Henrissat B."/>
            <person name="Grigoriev I.V."/>
            <person name="Hibbett D.S."/>
            <person name="Martin F."/>
        </authorList>
    </citation>
    <scope>NUCLEOTIDE SEQUENCE [LARGE SCALE GENOMIC DNA]</scope>
    <source>
        <strain evidence="7">441</strain>
    </source>
</reference>
<dbReference type="Proteomes" id="UP000054018">
    <property type="component" value="Unassembled WGS sequence"/>
</dbReference>
<evidence type="ECO:0000256" key="2">
    <source>
        <dbReference type="ARBA" id="ARBA00022801"/>
    </source>
</evidence>
<gene>
    <name evidence="6" type="ORF">PISMIDRAFT_104590</name>
</gene>
<evidence type="ECO:0000313" key="7">
    <source>
        <dbReference type="Proteomes" id="UP000054018"/>
    </source>
</evidence>
<evidence type="ECO:0000313" key="6">
    <source>
        <dbReference type="EMBL" id="KIK21088.1"/>
    </source>
</evidence>
<dbReference type="OrthoDB" id="1887033at2759"/>
<dbReference type="GO" id="GO:0046557">
    <property type="term" value="F:glucan endo-1,6-beta-glucosidase activity"/>
    <property type="evidence" value="ECO:0007669"/>
    <property type="project" value="TreeGrafter"/>
</dbReference>
<name>A0A0C9ZMR0_9AGAM</name>
<dbReference type="GO" id="GO:0009251">
    <property type="term" value="P:glucan catabolic process"/>
    <property type="evidence" value="ECO:0007669"/>
    <property type="project" value="TreeGrafter"/>
</dbReference>